<name>A0ABX1TVN7_9PROT</name>
<evidence type="ECO:0000313" key="1">
    <source>
        <dbReference type="EMBL" id="NMQ27538.1"/>
    </source>
</evidence>
<reference evidence="1 2" key="1">
    <citation type="submission" date="2019-03" db="EMBL/GenBank/DDBJ databases">
        <title>Metabolic reconstructions from genomes of highly enriched 'Candidatus Accumulibacter' and 'Candidatus Competibacter' bioreactor populations.</title>
        <authorList>
            <person name="Annavajhala M.K."/>
            <person name="Welles L."/>
            <person name="Abbas B."/>
            <person name="Sorokin D."/>
            <person name="Park H."/>
            <person name="Van Loosdrecht M."/>
            <person name="Chandran K."/>
        </authorList>
    </citation>
    <scope>NUCLEOTIDE SEQUENCE [LARGE SCALE GENOMIC DNA]</scope>
    <source>
        <strain evidence="1 2">SBR_S</strain>
    </source>
</reference>
<dbReference type="Proteomes" id="UP000749010">
    <property type="component" value="Unassembled WGS sequence"/>
</dbReference>
<proteinExistence type="predicted"/>
<sequence>MIEPKIDQRVAKIGLMPNQIVANGPLPGDVSLYAKELDCQQKISTPGYYSSLNGAEISDAQRSGLFPCASFLGSRDGANTVFAWRSADDYPGISYINNRQPGELYIVGGEYPTLEDPNMAGPFVAKADATTGKKLWRTYLDNLNASGRWIGNANLNILANGKIAFSWSNQIVLLDPDSGLILKHNTLPSGDAPPMDTNFKHMTVAPDGTLIMKDQTRPKGCTLQGTMAIIKCAAEQGMKQPNSHLVAVNPDTLEVLDDIPLPEPASSPHIVSMYEGRIAIYIGMDKSARRYFWDPATKKLSADDSWVIHPMQEGQTTATAPSLLGDWIAFQLNGAGSEKVASSIVVANLRDANRKQIIFPFGELKKGEWSFAPPKCGADPENNMIYSADMGVGKVAGIKLDPASGELKVVFVLDNTTTTFQPLFGPANKRVLLLTNMKRNVEKEPLKAALFTANYKEQLTWRDAATGKIIAESDFFEPLTINSLTPPGFGGRAYFPTAVGKGFYVLQVMPKSAATPGGK</sequence>
<evidence type="ECO:0000313" key="2">
    <source>
        <dbReference type="Proteomes" id="UP000749010"/>
    </source>
</evidence>
<gene>
    <name evidence="1" type="ORF">E4Q23_07085</name>
</gene>
<protein>
    <recommendedName>
        <fullName evidence="3">Pyrrolo-quinoline quinone</fullName>
    </recommendedName>
</protein>
<evidence type="ECO:0008006" key="3">
    <source>
        <dbReference type="Google" id="ProtNLM"/>
    </source>
</evidence>
<dbReference type="InterPro" id="IPR015943">
    <property type="entry name" value="WD40/YVTN_repeat-like_dom_sf"/>
</dbReference>
<dbReference type="Gene3D" id="2.130.10.10">
    <property type="entry name" value="YVTN repeat-like/Quinoprotein amine dehydrogenase"/>
    <property type="match status" value="1"/>
</dbReference>
<dbReference type="RefSeq" id="WP_169065996.1">
    <property type="nucleotide sequence ID" value="NZ_SPMY01000019.1"/>
</dbReference>
<comment type="caution">
    <text evidence="1">The sequence shown here is derived from an EMBL/GenBank/DDBJ whole genome shotgun (WGS) entry which is preliminary data.</text>
</comment>
<keyword evidence="2" id="KW-1185">Reference proteome</keyword>
<dbReference type="InterPro" id="IPR011047">
    <property type="entry name" value="Quinoprotein_ADH-like_sf"/>
</dbReference>
<dbReference type="SUPFAM" id="SSF50998">
    <property type="entry name" value="Quinoprotein alcohol dehydrogenase-like"/>
    <property type="match status" value="1"/>
</dbReference>
<organism evidence="1 2">
    <name type="scientific">Candidatus Accumulibacter phosphatis</name>
    <dbReference type="NCBI Taxonomy" id="327160"/>
    <lineage>
        <taxon>Bacteria</taxon>
        <taxon>Pseudomonadati</taxon>
        <taxon>Pseudomonadota</taxon>
        <taxon>Betaproteobacteria</taxon>
        <taxon>Candidatus Accumulibacter</taxon>
    </lineage>
</organism>
<accession>A0ABX1TVN7</accession>
<dbReference type="EMBL" id="SPMY01000019">
    <property type="protein sequence ID" value="NMQ27538.1"/>
    <property type="molecule type" value="Genomic_DNA"/>
</dbReference>